<dbReference type="Gene3D" id="3.40.50.300">
    <property type="entry name" value="P-loop containing nucleotide triphosphate hydrolases"/>
    <property type="match status" value="1"/>
</dbReference>
<dbReference type="Gene3D" id="1.10.10.10">
    <property type="entry name" value="Winged helix-like DNA-binding domain superfamily/Winged helix DNA-binding domain"/>
    <property type="match status" value="1"/>
</dbReference>
<dbReference type="Pfam" id="PF00486">
    <property type="entry name" value="Trans_reg_C"/>
    <property type="match status" value="1"/>
</dbReference>
<evidence type="ECO:0000256" key="1">
    <source>
        <dbReference type="ARBA" id="ARBA00005820"/>
    </source>
</evidence>
<dbReference type="AlphaFoldDB" id="A0A8J3Z799"/>
<feature type="DNA-binding region" description="OmpR/PhoB-type" evidence="6">
    <location>
        <begin position="1"/>
        <end position="102"/>
    </location>
</feature>
<dbReference type="InterPro" id="IPR027417">
    <property type="entry name" value="P-loop_NTPase"/>
</dbReference>
<dbReference type="SUPFAM" id="SSF46894">
    <property type="entry name" value="C-terminal effector domain of the bipartite response regulators"/>
    <property type="match status" value="1"/>
</dbReference>
<gene>
    <name evidence="9" type="ORF">Vau01_052130</name>
</gene>
<dbReference type="SMART" id="SM01043">
    <property type="entry name" value="BTAD"/>
    <property type="match status" value="1"/>
</dbReference>
<dbReference type="PROSITE" id="PS51755">
    <property type="entry name" value="OMPR_PHOB"/>
    <property type="match status" value="1"/>
</dbReference>
<feature type="region of interest" description="Disordered" evidence="7">
    <location>
        <begin position="935"/>
        <end position="985"/>
    </location>
</feature>
<comment type="similarity">
    <text evidence="1">Belongs to the AfsR/DnrI/RedD regulatory family.</text>
</comment>
<name>A0A8J3Z799_9ACTN</name>
<dbReference type="GO" id="GO:0003677">
    <property type="term" value="F:DNA binding"/>
    <property type="evidence" value="ECO:0007669"/>
    <property type="project" value="UniProtKB-UniRule"/>
</dbReference>
<dbReference type="GO" id="GO:0000160">
    <property type="term" value="P:phosphorelay signal transduction system"/>
    <property type="evidence" value="ECO:0007669"/>
    <property type="project" value="InterPro"/>
</dbReference>
<evidence type="ECO:0000256" key="2">
    <source>
        <dbReference type="ARBA" id="ARBA00023015"/>
    </source>
</evidence>
<dbReference type="SUPFAM" id="SSF48452">
    <property type="entry name" value="TPR-like"/>
    <property type="match status" value="2"/>
</dbReference>
<dbReference type="PANTHER" id="PTHR35807">
    <property type="entry name" value="TRANSCRIPTIONAL REGULATOR REDD-RELATED"/>
    <property type="match status" value="1"/>
</dbReference>
<feature type="domain" description="OmpR/PhoB-type" evidence="8">
    <location>
        <begin position="1"/>
        <end position="102"/>
    </location>
</feature>
<dbReference type="SMART" id="SM00028">
    <property type="entry name" value="TPR"/>
    <property type="match status" value="5"/>
</dbReference>
<dbReference type="InterPro" id="IPR051677">
    <property type="entry name" value="AfsR-DnrI-RedD_regulator"/>
</dbReference>
<feature type="compositionally biased region" description="Low complexity" evidence="7">
    <location>
        <begin position="970"/>
        <end position="985"/>
    </location>
</feature>
<dbReference type="EMBL" id="BOPG01000033">
    <property type="protein sequence ID" value="GIJ57697.1"/>
    <property type="molecule type" value="Genomic_DNA"/>
</dbReference>
<dbReference type="SUPFAM" id="SSF52540">
    <property type="entry name" value="P-loop containing nucleoside triphosphate hydrolases"/>
    <property type="match status" value="1"/>
</dbReference>
<dbReference type="InterPro" id="IPR019734">
    <property type="entry name" value="TPR_rpt"/>
</dbReference>
<dbReference type="InterPro" id="IPR011990">
    <property type="entry name" value="TPR-like_helical_dom_sf"/>
</dbReference>
<dbReference type="RefSeq" id="WP_203997280.1">
    <property type="nucleotide sequence ID" value="NZ_BOPG01000033.1"/>
</dbReference>
<evidence type="ECO:0000256" key="5">
    <source>
        <dbReference type="PROSITE-ProRule" id="PRU00339"/>
    </source>
</evidence>
<accession>A0A8J3Z799</accession>
<comment type="caution">
    <text evidence="9">The sequence shown here is derived from an EMBL/GenBank/DDBJ whole genome shotgun (WGS) entry which is preliminary data.</text>
</comment>
<protein>
    <submittedName>
        <fullName evidence="9">SARP family transcriptional regulator</fullName>
    </submittedName>
</protein>
<evidence type="ECO:0000313" key="10">
    <source>
        <dbReference type="Proteomes" id="UP000612585"/>
    </source>
</evidence>
<dbReference type="CDD" id="cd15831">
    <property type="entry name" value="BTAD"/>
    <property type="match status" value="1"/>
</dbReference>
<dbReference type="SMART" id="SM00862">
    <property type="entry name" value="Trans_reg_C"/>
    <property type="match status" value="1"/>
</dbReference>
<dbReference type="Pfam" id="PF13424">
    <property type="entry name" value="TPR_12"/>
    <property type="match status" value="2"/>
</dbReference>
<dbReference type="GO" id="GO:0006355">
    <property type="term" value="P:regulation of DNA-templated transcription"/>
    <property type="evidence" value="ECO:0007669"/>
    <property type="project" value="InterPro"/>
</dbReference>
<dbReference type="Proteomes" id="UP000612585">
    <property type="component" value="Unassembled WGS sequence"/>
</dbReference>
<sequence length="985" mass="105593">MVAVELRIQVLGRVRGWHGDVELDLGPARRRAVFALLALAAGRPITRADLIDSLWGEHSPPSATNIIQTHVKHLRRLVDPDRPPRASSTVLPTIGDGYALNIRSGGVDLVRFRELVVAAGTAHDDGDLDRTAALLGRALALWQGAPLSDVPLLATHPKVVALLGERRSALARYGEAMVAVGAAAEALPALEEAAAEQPLDEAAQARLILAYRSAGRRAQAFAAFHTTRGRLAQELGVDPGPELAEAYRVLLAGTGTGAAPERPQPLRHPVPAQLPSDIAAFAGRVAHLRHLDGLLPRDDGTRPPAVVISALSGTAGVGKTALAVHWAHRIVDRFPDGQLYTNLRGFDPAGSPRTTAETVRGFLEAFAVPPDRVPAGLEAQIGLYRSLLAGMRVLILLDNARDAEQVRPLLPGAPGCLAVVTSRNRLTGLVASEGAHPLMLDLLSRDEARELLARRLGRARVAAEPAAVDEIVTRCARLPLALAVVAAQAAERPATSLSTLAGGLRDAHGRLDALAEHDPGTDVRAVFSWSYRTLRPSTARLFRFLGLHPGPDVAAPAAASLVGVPVAEITDALAELNRAHLVVADAAGRHTMHDLLRAYAAELSATHDTDEERTAALGRVLDHYLLTSLGADKLLFPHRDRITPAPPRDAVAIVDLTDSAAAKSWFAAERATLLAAIRHAAATGFDTHAWQLSWSLDTYLHWRGHWQHQADNHRVGLAAANRAADPAGQAHAHRHLARAYGVLGRHSSALAHYRHALDLYGQLGDAARQAHTHVGFGIVFERQGRRDDALGHAEEALRLYRAAGHRVGQANALNNLGWCHAQLGNHERALAYCEQALALQREMGDRDGEAATWDSLGFANHRLDRFEDAVRCYRHALDLRRDLGDRYYEAATLVRLGDTHAAADGHDAARDAWRDALDILDDLHHGDADQVRAKLRSGHGPVPDQSAPRSCRVETPGASPEATKGERKWAAGSTGSATASRASPP</sequence>
<evidence type="ECO:0000313" key="9">
    <source>
        <dbReference type="EMBL" id="GIJ57697.1"/>
    </source>
</evidence>
<keyword evidence="5" id="KW-0802">TPR repeat</keyword>
<dbReference type="InterPro" id="IPR001867">
    <property type="entry name" value="OmpR/PhoB-type_DNA-bd"/>
</dbReference>
<evidence type="ECO:0000256" key="7">
    <source>
        <dbReference type="SAM" id="MobiDB-lite"/>
    </source>
</evidence>
<evidence type="ECO:0000259" key="8">
    <source>
        <dbReference type="PROSITE" id="PS51755"/>
    </source>
</evidence>
<feature type="repeat" description="TPR" evidence="5">
    <location>
        <begin position="810"/>
        <end position="843"/>
    </location>
</feature>
<reference evidence="9" key="1">
    <citation type="submission" date="2021-01" db="EMBL/GenBank/DDBJ databases">
        <title>Whole genome shotgun sequence of Virgisporangium aurantiacum NBRC 16421.</title>
        <authorList>
            <person name="Komaki H."/>
            <person name="Tamura T."/>
        </authorList>
    </citation>
    <scope>NUCLEOTIDE SEQUENCE</scope>
    <source>
        <strain evidence="9">NBRC 16421</strain>
    </source>
</reference>
<organism evidence="9 10">
    <name type="scientific">Virgisporangium aurantiacum</name>
    <dbReference type="NCBI Taxonomy" id="175570"/>
    <lineage>
        <taxon>Bacteria</taxon>
        <taxon>Bacillati</taxon>
        <taxon>Actinomycetota</taxon>
        <taxon>Actinomycetes</taxon>
        <taxon>Micromonosporales</taxon>
        <taxon>Micromonosporaceae</taxon>
        <taxon>Virgisporangium</taxon>
    </lineage>
</organism>
<proteinExistence type="inferred from homology"/>
<feature type="repeat" description="TPR" evidence="5">
    <location>
        <begin position="850"/>
        <end position="883"/>
    </location>
</feature>
<evidence type="ECO:0000256" key="4">
    <source>
        <dbReference type="ARBA" id="ARBA00023163"/>
    </source>
</evidence>
<keyword evidence="10" id="KW-1185">Reference proteome</keyword>
<evidence type="ECO:0000256" key="6">
    <source>
        <dbReference type="PROSITE-ProRule" id="PRU01091"/>
    </source>
</evidence>
<keyword evidence="2" id="KW-0805">Transcription regulation</keyword>
<dbReference type="GO" id="GO:0043531">
    <property type="term" value="F:ADP binding"/>
    <property type="evidence" value="ECO:0007669"/>
    <property type="project" value="InterPro"/>
</dbReference>
<dbReference type="InterPro" id="IPR016032">
    <property type="entry name" value="Sig_transdc_resp-reg_C-effctor"/>
</dbReference>
<dbReference type="PRINTS" id="PR00364">
    <property type="entry name" value="DISEASERSIST"/>
</dbReference>
<dbReference type="Pfam" id="PF03704">
    <property type="entry name" value="BTAD"/>
    <property type="match status" value="1"/>
</dbReference>
<dbReference type="InterPro" id="IPR005158">
    <property type="entry name" value="BTAD"/>
</dbReference>
<dbReference type="PROSITE" id="PS50005">
    <property type="entry name" value="TPR"/>
    <property type="match status" value="2"/>
</dbReference>
<dbReference type="PANTHER" id="PTHR35807:SF1">
    <property type="entry name" value="TRANSCRIPTIONAL REGULATOR REDD"/>
    <property type="match status" value="1"/>
</dbReference>
<dbReference type="InterPro" id="IPR036388">
    <property type="entry name" value="WH-like_DNA-bd_sf"/>
</dbReference>
<dbReference type="Gene3D" id="1.25.40.10">
    <property type="entry name" value="Tetratricopeptide repeat domain"/>
    <property type="match status" value="2"/>
</dbReference>
<keyword evidence="4" id="KW-0804">Transcription</keyword>
<keyword evidence="3 6" id="KW-0238">DNA-binding</keyword>
<evidence type="ECO:0000256" key="3">
    <source>
        <dbReference type="ARBA" id="ARBA00023125"/>
    </source>
</evidence>